<feature type="chain" id="PRO_5034860254" description="Interleukin-7" evidence="1">
    <location>
        <begin position="17"/>
        <end position="170"/>
    </location>
</feature>
<keyword evidence="3" id="KW-1185">Reference proteome</keyword>
<protein>
    <recommendedName>
        <fullName evidence="4">Interleukin-7</fullName>
    </recommendedName>
</protein>
<keyword evidence="1" id="KW-0732">Signal</keyword>
<evidence type="ECO:0000256" key="1">
    <source>
        <dbReference type="SAM" id="SignalP"/>
    </source>
</evidence>
<evidence type="ECO:0000313" key="3">
    <source>
        <dbReference type="Proteomes" id="UP000694396"/>
    </source>
</evidence>
<proteinExistence type="predicted"/>
<dbReference type="Ensembl" id="ENSCRFT00000021487.1">
    <property type="protein sequence ID" value="ENSCRFP00000020790.1"/>
    <property type="gene ID" value="ENSCRFG00000015473.1"/>
</dbReference>
<reference evidence="2" key="1">
    <citation type="submission" date="2025-08" db="UniProtKB">
        <authorList>
            <consortium name="Ensembl"/>
        </authorList>
    </citation>
    <scope>IDENTIFICATION</scope>
</reference>
<dbReference type="Proteomes" id="UP000694396">
    <property type="component" value="Unplaced"/>
</dbReference>
<name>A0A8C3RHJ0_9PASS</name>
<organism evidence="2 3">
    <name type="scientific">Cyanoderma ruficeps</name>
    <name type="common">rufous-capped babbler</name>
    <dbReference type="NCBI Taxonomy" id="181631"/>
    <lineage>
        <taxon>Eukaryota</taxon>
        <taxon>Metazoa</taxon>
        <taxon>Chordata</taxon>
        <taxon>Craniata</taxon>
        <taxon>Vertebrata</taxon>
        <taxon>Euteleostomi</taxon>
        <taxon>Archelosauria</taxon>
        <taxon>Archosauria</taxon>
        <taxon>Dinosauria</taxon>
        <taxon>Saurischia</taxon>
        <taxon>Theropoda</taxon>
        <taxon>Coelurosauria</taxon>
        <taxon>Aves</taxon>
        <taxon>Neognathae</taxon>
        <taxon>Neoaves</taxon>
        <taxon>Telluraves</taxon>
        <taxon>Australaves</taxon>
        <taxon>Passeriformes</taxon>
        <taxon>Sylvioidea</taxon>
        <taxon>Timaliidae</taxon>
        <taxon>Cyanoderma</taxon>
    </lineage>
</organism>
<accession>A0A8C3RHJ0</accession>
<sequence>MHPHVFLLLLTSGVSSYFLSQEEMLHLLNKTKYALIDEMLCLLDAENEHISEEKFLTPLDIKNLSCAHNNARTFTKELEKIVTWTCIKEVVKGMQKLEETCDILKKSPSNYKSCEKVKKRFSKFKESLQEFLRWVNENANCRIVGRSESGLYLDGKCSCHDPWKSLRGLG</sequence>
<reference evidence="2" key="2">
    <citation type="submission" date="2025-09" db="UniProtKB">
        <authorList>
            <consortium name="Ensembl"/>
        </authorList>
    </citation>
    <scope>IDENTIFICATION</scope>
</reference>
<feature type="signal peptide" evidence="1">
    <location>
        <begin position="1"/>
        <end position="16"/>
    </location>
</feature>
<dbReference type="AlphaFoldDB" id="A0A8C3RHJ0"/>
<evidence type="ECO:0008006" key="4">
    <source>
        <dbReference type="Google" id="ProtNLM"/>
    </source>
</evidence>
<evidence type="ECO:0000313" key="2">
    <source>
        <dbReference type="Ensembl" id="ENSCRFP00000020790.1"/>
    </source>
</evidence>